<proteinExistence type="predicted"/>
<reference evidence="2 3" key="1">
    <citation type="submission" date="2016-10" db="EMBL/GenBank/DDBJ databases">
        <authorList>
            <person name="de Groot N.N."/>
        </authorList>
    </citation>
    <scope>NUCLEOTIDE SEQUENCE [LARGE SCALE GENOMIC DNA]</scope>
    <source>
        <strain evidence="2 3">DSM 6059</strain>
    </source>
</reference>
<feature type="domain" description="AttH" evidence="1">
    <location>
        <begin position="62"/>
        <end position="226"/>
    </location>
</feature>
<dbReference type="RefSeq" id="WP_091986801.1">
    <property type="nucleotide sequence ID" value="NZ_FOLO01000029.1"/>
</dbReference>
<dbReference type="InterPro" id="IPR023374">
    <property type="entry name" value="AttH-like_dom_sf"/>
</dbReference>
<protein>
    <submittedName>
        <fullName evidence="2">Predicted secreted hydrolase</fullName>
    </submittedName>
</protein>
<dbReference type="GO" id="GO:0016787">
    <property type="term" value="F:hydrolase activity"/>
    <property type="evidence" value="ECO:0007669"/>
    <property type="project" value="UniProtKB-KW"/>
</dbReference>
<sequence length="347" mass="40348">MRLVLACILITLVSCEELKSNDKKGLNILHLLADETVNYRNPSTHYKISFPAAHDPKKSYRHEWWYISANLTTQTGDDFAVQWTLFRTAIKNKHWYFAHAALANEDTHLSALRSGREALGNVIIQNKPFKAQIDNWFWHSSSQLLPAKLEFSDVKDEQKWHAKLNLIGRNQFYLQGDQGYNRKHASLDIASHYYSQPFIDVTGEIFFKGQLLKVKGKAWFDREWGTQMLAPDQQGWDWFSLRLNSKLALMVYRIRSVDKEHLYASLMHDNGIIETLPSEEINLMVKQTKKGKYPEGFKLKLEKYNIDLEITAINNNQIMRFGIEYFEGMVKFNGTHQGTGFLEMTGY</sequence>
<evidence type="ECO:0000313" key="3">
    <source>
        <dbReference type="Proteomes" id="UP000198862"/>
    </source>
</evidence>
<dbReference type="PANTHER" id="PTHR38591:SF1">
    <property type="entry name" value="BLL1000 PROTEIN"/>
    <property type="match status" value="1"/>
</dbReference>
<dbReference type="EMBL" id="FOLO01000029">
    <property type="protein sequence ID" value="SFD05040.1"/>
    <property type="molecule type" value="Genomic_DNA"/>
</dbReference>
<evidence type="ECO:0000313" key="2">
    <source>
        <dbReference type="EMBL" id="SFD05040.1"/>
    </source>
</evidence>
<dbReference type="AlphaFoldDB" id="A0A1I1PG60"/>
<dbReference type="STRING" id="1123010.SAMN02745724_03320"/>
<keyword evidence="3" id="KW-1185">Reference proteome</keyword>
<dbReference type="OrthoDB" id="9770826at2"/>
<evidence type="ECO:0000259" key="1">
    <source>
        <dbReference type="Pfam" id="PF07143"/>
    </source>
</evidence>
<keyword evidence="2" id="KW-0378">Hydrolase</keyword>
<gene>
    <name evidence="2" type="ORF">SAMN02745724_03320</name>
</gene>
<dbReference type="InterPro" id="IPR010791">
    <property type="entry name" value="AttH_dom"/>
</dbReference>
<name>A0A1I1PG60_9GAMM</name>
<organism evidence="2 3">
    <name type="scientific">Pseudoalteromonas denitrificans DSM 6059</name>
    <dbReference type="NCBI Taxonomy" id="1123010"/>
    <lineage>
        <taxon>Bacteria</taxon>
        <taxon>Pseudomonadati</taxon>
        <taxon>Pseudomonadota</taxon>
        <taxon>Gammaproteobacteria</taxon>
        <taxon>Alteromonadales</taxon>
        <taxon>Pseudoalteromonadaceae</taxon>
        <taxon>Pseudoalteromonas</taxon>
    </lineage>
</organism>
<dbReference type="PANTHER" id="PTHR38591">
    <property type="entry name" value="HYDROLASE"/>
    <property type="match status" value="1"/>
</dbReference>
<dbReference type="PROSITE" id="PS51257">
    <property type="entry name" value="PROKAR_LIPOPROTEIN"/>
    <property type="match status" value="1"/>
</dbReference>
<dbReference type="Gene3D" id="2.40.370.10">
    <property type="entry name" value="AttH-like domain"/>
    <property type="match status" value="2"/>
</dbReference>
<accession>A0A1I1PG60</accession>
<dbReference type="SUPFAM" id="SSF159245">
    <property type="entry name" value="AttH-like"/>
    <property type="match status" value="1"/>
</dbReference>
<dbReference type="Pfam" id="PF17186">
    <property type="entry name" value="Lipocalin_9"/>
    <property type="match status" value="1"/>
</dbReference>
<dbReference type="Pfam" id="PF07143">
    <property type="entry name" value="CrtC"/>
    <property type="match status" value="1"/>
</dbReference>
<dbReference type="Proteomes" id="UP000198862">
    <property type="component" value="Unassembled WGS sequence"/>
</dbReference>